<dbReference type="InterPro" id="IPR007383">
    <property type="entry name" value="DUF445"/>
</dbReference>
<feature type="transmembrane region" description="Helical" evidence="6">
    <location>
        <begin position="180"/>
        <end position="199"/>
    </location>
</feature>
<gene>
    <name evidence="7" type="ORF">R28058_28121</name>
</gene>
<dbReference type="PANTHER" id="PTHR35791:SF1">
    <property type="entry name" value="UPF0754 MEMBRANE PROTEIN YHEB"/>
    <property type="match status" value="1"/>
</dbReference>
<evidence type="ECO:0000256" key="6">
    <source>
        <dbReference type="SAM" id="Phobius"/>
    </source>
</evidence>
<dbReference type="AlphaFoldDB" id="A0A0C7R7Z9"/>
<evidence type="ECO:0000256" key="4">
    <source>
        <dbReference type="ARBA" id="ARBA00022989"/>
    </source>
</evidence>
<keyword evidence="5 6" id="KW-0472">Membrane</keyword>
<comment type="similarity">
    <text evidence="2">Belongs to the UPF0754 family.</text>
</comment>
<evidence type="ECO:0000256" key="1">
    <source>
        <dbReference type="ARBA" id="ARBA00004308"/>
    </source>
</evidence>
<dbReference type="RefSeq" id="WP_055343055.1">
    <property type="nucleotide sequence ID" value="NZ_CDNI01000023.1"/>
</dbReference>
<keyword evidence="3 6" id="KW-0812">Transmembrane</keyword>
<dbReference type="Pfam" id="PF04286">
    <property type="entry name" value="DUF445"/>
    <property type="match status" value="1"/>
</dbReference>
<sequence length="200" mass="22555">MSNIYIILLMGIIGGIIGYITNKLAIKLIFRPINPIKIPILNVEVLGLIPKRKNEIAIKIGEIIQDEFISVDDILENLVTEDDKQKAVEYIKFKVSTIIDEKASLMPSYIKSIIKGYVDEIIEKEVNESIDELGSEIIEKAHQRINIQEIVENKVNELDLIELENIILSVANNELKHIELLGLILGFLIGIVQGIITIFI</sequence>
<dbReference type="GO" id="GO:0012505">
    <property type="term" value="C:endomembrane system"/>
    <property type="evidence" value="ECO:0007669"/>
    <property type="project" value="UniProtKB-SubCell"/>
</dbReference>
<evidence type="ECO:0000313" key="7">
    <source>
        <dbReference type="EMBL" id="CEQ05095.1"/>
    </source>
</evidence>
<evidence type="ECO:0000256" key="2">
    <source>
        <dbReference type="ARBA" id="ARBA00008053"/>
    </source>
</evidence>
<proteinExistence type="inferred from homology"/>
<evidence type="ECO:0000256" key="3">
    <source>
        <dbReference type="ARBA" id="ARBA00022692"/>
    </source>
</evidence>
<keyword evidence="4 6" id="KW-1133">Transmembrane helix</keyword>
<dbReference type="PANTHER" id="PTHR35791">
    <property type="entry name" value="UPF0754 MEMBRANE PROTEIN YHEB"/>
    <property type="match status" value="1"/>
</dbReference>
<accession>A0A0C7R7Z9</accession>
<feature type="transmembrane region" description="Helical" evidence="6">
    <location>
        <begin position="6"/>
        <end position="26"/>
    </location>
</feature>
<organism evidence="7 8">
    <name type="scientific">Paraclostridium sordellii</name>
    <name type="common">Clostridium sordellii</name>
    <dbReference type="NCBI Taxonomy" id="1505"/>
    <lineage>
        <taxon>Bacteria</taxon>
        <taxon>Bacillati</taxon>
        <taxon>Bacillota</taxon>
        <taxon>Clostridia</taxon>
        <taxon>Peptostreptococcales</taxon>
        <taxon>Peptostreptococcaceae</taxon>
        <taxon>Paraclostridium</taxon>
    </lineage>
</organism>
<dbReference type="OrthoDB" id="9787430at2"/>
<comment type="subcellular location">
    <subcellularLocation>
        <location evidence="1">Endomembrane system</location>
    </subcellularLocation>
</comment>
<dbReference type="Proteomes" id="UP000049127">
    <property type="component" value="Unassembled WGS sequence"/>
</dbReference>
<evidence type="ECO:0000256" key="5">
    <source>
        <dbReference type="ARBA" id="ARBA00023136"/>
    </source>
</evidence>
<dbReference type="EMBL" id="CEKZ01000023">
    <property type="protein sequence ID" value="CEQ05095.1"/>
    <property type="molecule type" value="Genomic_DNA"/>
</dbReference>
<name>A0A0C7R7Z9_PARSO</name>
<protein>
    <submittedName>
        <fullName evidence="7">Membrane protein</fullName>
    </submittedName>
</protein>
<evidence type="ECO:0000313" key="8">
    <source>
        <dbReference type="Proteomes" id="UP000049127"/>
    </source>
</evidence>
<reference evidence="7 8" key="1">
    <citation type="submission" date="2015-01" db="EMBL/GenBank/DDBJ databases">
        <authorList>
            <person name="Aslett A.Martin."/>
            <person name="De Silva Nishadi"/>
        </authorList>
    </citation>
    <scope>NUCLEOTIDE SEQUENCE [LARGE SCALE GENOMIC DNA]</scope>
    <source>
        <strain evidence="7 8">R28058</strain>
    </source>
</reference>